<evidence type="ECO:0000256" key="1">
    <source>
        <dbReference type="SAM" id="SignalP"/>
    </source>
</evidence>
<feature type="signal peptide" evidence="1">
    <location>
        <begin position="1"/>
        <end position="25"/>
    </location>
</feature>
<sequence>MKFKSFLALLVVFVLSFALVPNISANESVYVNEDGQVLQYLDEVANEEIPVDEKNPEKEIQLFSSIVGGGVAKAWPIKGGAETTVELISPVHSIQRGSLTYTFEKQNEKGTWLFYGRATRSSSGSNSRIFSQGINWVLKPGTYRIKVGGTLTALTAPDSTLIVQQIFSNKVTVK</sequence>
<proteinExistence type="predicted"/>
<dbReference type="PATRIC" id="fig|1397.4.peg.1317"/>
<dbReference type="OrthoDB" id="9896227at2"/>
<evidence type="ECO:0000313" key="2">
    <source>
        <dbReference type="EMBL" id="KLV25594.1"/>
    </source>
</evidence>
<reference evidence="3" key="2">
    <citation type="submission" date="2021-04" db="EMBL/GenBank/DDBJ databases">
        <title>Genomic analysis of electroactive and textile dye degrading Bacillus circulans strain: DC10 isolated from constructed wetland-microbial fuel cells treating textile dye wastewaters.</title>
        <authorList>
            <person name="Patel D.U."/>
            <person name="Desai C.R."/>
        </authorList>
    </citation>
    <scope>NUCLEOTIDE SEQUENCE</scope>
    <source>
        <strain evidence="3">DC10</strain>
    </source>
</reference>
<dbReference type="AlphaFoldDB" id="A0A0J1IHX7"/>
<protein>
    <submittedName>
        <fullName evidence="2">Uncharacterized protein</fullName>
    </submittedName>
</protein>
<feature type="chain" id="PRO_5005253307" evidence="1">
    <location>
        <begin position="26"/>
        <end position="174"/>
    </location>
</feature>
<keyword evidence="1" id="KW-0732">Signal</keyword>
<name>A0A0J1IHX7_NIACI</name>
<dbReference type="RefSeq" id="WP_016204963.1">
    <property type="nucleotide sequence ID" value="NZ_JAGTPX020000007.1"/>
</dbReference>
<keyword evidence="4" id="KW-1185">Reference proteome</keyword>
<dbReference type="EMBL" id="JAGTPX010000006">
    <property type="protein sequence ID" value="MBR8669621.1"/>
    <property type="molecule type" value="Genomic_DNA"/>
</dbReference>
<accession>A0A0J1IHX7</accession>
<reference evidence="2 4" key="1">
    <citation type="submission" date="2015-05" db="EMBL/GenBank/DDBJ databases">
        <title>Whole genome sequence and identification of bacterial endophytes from Costus igneus.</title>
        <authorList>
            <person name="Lee Y.P."/>
            <person name="Gan H.M."/>
            <person name="Eng W."/>
            <person name="Wheatley M.S."/>
            <person name="Caraballo A."/>
            <person name="Polter S."/>
            <person name="Savka M.A."/>
            <person name="Hudson A.O."/>
        </authorList>
    </citation>
    <scope>NUCLEOTIDE SEQUENCE [LARGE SCALE GENOMIC DNA]</scope>
    <source>
        <strain evidence="2 4">RIT379</strain>
    </source>
</reference>
<organism evidence="2 4">
    <name type="scientific">Niallia circulans</name>
    <name type="common">Bacillus circulans</name>
    <dbReference type="NCBI Taxonomy" id="1397"/>
    <lineage>
        <taxon>Bacteria</taxon>
        <taxon>Bacillati</taxon>
        <taxon>Bacillota</taxon>
        <taxon>Bacilli</taxon>
        <taxon>Bacillales</taxon>
        <taxon>Bacillaceae</taxon>
        <taxon>Niallia</taxon>
    </lineage>
</organism>
<dbReference type="Proteomes" id="UP000036045">
    <property type="component" value="Unassembled WGS sequence"/>
</dbReference>
<evidence type="ECO:0000313" key="3">
    <source>
        <dbReference type="EMBL" id="MBR8669621.1"/>
    </source>
</evidence>
<comment type="caution">
    <text evidence="2">The sequence shown here is derived from an EMBL/GenBank/DDBJ whole genome shotgun (WGS) entry which is preliminary data.</text>
</comment>
<dbReference type="EMBL" id="LDPH01000015">
    <property type="protein sequence ID" value="KLV25594.1"/>
    <property type="molecule type" value="Genomic_DNA"/>
</dbReference>
<evidence type="ECO:0000313" key="4">
    <source>
        <dbReference type="Proteomes" id="UP000036045"/>
    </source>
</evidence>
<gene>
    <name evidence="2" type="ORF">ABW02_15640</name>
    <name evidence="3" type="ORF">KD144_08705</name>
</gene>